<dbReference type="STRING" id="6412.T1EV86"/>
<protein>
    <recommendedName>
        <fullName evidence="4">Endonuclease/exonuclease/phosphatase domain-containing protein</fullName>
    </recommendedName>
</protein>
<dbReference type="KEGG" id="hro:HELRODRAFT_164302"/>
<evidence type="ECO:0000313" key="2">
    <source>
        <dbReference type="EnsemblMetazoa" id="HelroP164302"/>
    </source>
</evidence>
<sequence length="205" mass="23241">MDKLNILDDDDDEENKDQKLYLQQLEQVLHAASNENKVICLLGDFNIDLSTANNDVSKKNLLHLATSCNLTPNISISTRISTKKSSIIDNIFVNHSEKISLNGVIISELSDHLPVFATLHNSDINQTSKIDIAESSGMKFLFSLNLLSILNNKLLETDWNLVLDCDNVDLAFKRFINVFQQCFYQCCLTNSMKQKNDKEAIMDIR</sequence>
<reference evidence="1 3" key="2">
    <citation type="journal article" date="2013" name="Nature">
        <title>Insights into bilaterian evolution from three spiralian genomes.</title>
        <authorList>
            <person name="Simakov O."/>
            <person name="Marletaz F."/>
            <person name="Cho S.J."/>
            <person name="Edsinger-Gonzales E."/>
            <person name="Havlak P."/>
            <person name="Hellsten U."/>
            <person name="Kuo D.H."/>
            <person name="Larsson T."/>
            <person name="Lv J."/>
            <person name="Arendt D."/>
            <person name="Savage R."/>
            <person name="Osoegawa K."/>
            <person name="de Jong P."/>
            <person name="Grimwood J."/>
            <person name="Chapman J.A."/>
            <person name="Shapiro H."/>
            <person name="Aerts A."/>
            <person name="Otillar R.P."/>
            <person name="Terry A.Y."/>
            <person name="Boore J.L."/>
            <person name="Grigoriev I.V."/>
            <person name="Lindberg D.R."/>
            <person name="Seaver E.C."/>
            <person name="Weisblat D.A."/>
            <person name="Putnam N.H."/>
            <person name="Rokhsar D.S."/>
        </authorList>
    </citation>
    <scope>NUCLEOTIDE SEQUENCE</scope>
</reference>
<keyword evidence="3" id="KW-1185">Reference proteome</keyword>
<dbReference type="InParanoid" id="T1EV86"/>
<dbReference type="AlphaFoldDB" id="T1EV86"/>
<evidence type="ECO:0000313" key="1">
    <source>
        <dbReference type="EMBL" id="ESN94456.1"/>
    </source>
</evidence>
<dbReference type="HOGENOM" id="CLU_1338874_0_0_1"/>
<evidence type="ECO:0000313" key="3">
    <source>
        <dbReference type="Proteomes" id="UP000015101"/>
    </source>
</evidence>
<dbReference type="GeneID" id="20200486"/>
<gene>
    <name evidence="2" type="primary">20200486</name>
    <name evidence="1" type="ORF">HELRODRAFT_164302</name>
</gene>
<accession>T1EV86</accession>
<dbReference type="Gene3D" id="3.60.10.10">
    <property type="entry name" value="Endonuclease/exonuclease/phosphatase"/>
    <property type="match status" value="1"/>
</dbReference>
<proteinExistence type="predicted"/>
<name>T1EV86_HELRO</name>
<reference evidence="3" key="1">
    <citation type="submission" date="2012-12" db="EMBL/GenBank/DDBJ databases">
        <authorList>
            <person name="Hellsten U."/>
            <person name="Grimwood J."/>
            <person name="Chapman J.A."/>
            <person name="Shapiro H."/>
            <person name="Aerts A."/>
            <person name="Otillar R.P."/>
            <person name="Terry A.Y."/>
            <person name="Boore J.L."/>
            <person name="Simakov O."/>
            <person name="Marletaz F."/>
            <person name="Cho S.-J."/>
            <person name="Edsinger-Gonzales E."/>
            <person name="Havlak P."/>
            <person name="Kuo D.-H."/>
            <person name="Larsson T."/>
            <person name="Lv J."/>
            <person name="Arendt D."/>
            <person name="Savage R."/>
            <person name="Osoegawa K."/>
            <person name="de Jong P."/>
            <person name="Lindberg D.R."/>
            <person name="Seaver E.C."/>
            <person name="Weisblat D.A."/>
            <person name="Putnam N.H."/>
            <person name="Grigoriev I.V."/>
            <person name="Rokhsar D.S."/>
        </authorList>
    </citation>
    <scope>NUCLEOTIDE SEQUENCE</scope>
</reference>
<dbReference type="SUPFAM" id="SSF56219">
    <property type="entry name" value="DNase I-like"/>
    <property type="match status" value="1"/>
</dbReference>
<dbReference type="CTD" id="20200486"/>
<dbReference type="EnsemblMetazoa" id="HelroT164302">
    <property type="protein sequence ID" value="HelroP164302"/>
    <property type="gene ID" value="HelroG164302"/>
</dbReference>
<dbReference type="PANTHER" id="PTHR33776">
    <property type="entry name" value="ENDO/EXONUCLEASE/PHOSPHATASE DOMAIN-CONTAINING PROTEIN"/>
    <property type="match status" value="1"/>
</dbReference>
<dbReference type="RefSeq" id="XP_009027520.1">
    <property type="nucleotide sequence ID" value="XM_009029272.1"/>
</dbReference>
<dbReference type="OrthoDB" id="414730at2759"/>
<dbReference type="InterPro" id="IPR036691">
    <property type="entry name" value="Endo/exonu/phosph_ase_sf"/>
</dbReference>
<organism evidence="2 3">
    <name type="scientific">Helobdella robusta</name>
    <name type="common">Californian leech</name>
    <dbReference type="NCBI Taxonomy" id="6412"/>
    <lineage>
        <taxon>Eukaryota</taxon>
        <taxon>Metazoa</taxon>
        <taxon>Spiralia</taxon>
        <taxon>Lophotrochozoa</taxon>
        <taxon>Annelida</taxon>
        <taxon>Clitellata</taxon>
        <taxon>Hirudinea</taxon>
        <taxon>Rhynchobdellida</taxon>
        <taxon>Glossiphoniidae</taxon>
        <taxon>Helobdella</taxon>
    </lineage>
</organism>
<reference evidence="2" key="3">
    <citation type="submission" date="2015-06" db="UniProtKB">
        <authorList>
            <consortium name="EnsemblMetazoa"/>
        </authorList>
    </citation>
    <scope>IDENTIFICATION</scope>
</reference>
<dbReference type="PANTHER" id="PTHR33776:SF4">
    <property type="entry name" value="ENDONUCLEASE_EXONUCLEASE_PHOSPHATASE DOMAIN-CONTAINING PROTEIN"/>
    <property type="match status" value="1"/>
</dbReference>
<dbReference type="Proteomes" id="UP000015101">
    <property type="component" value="Unassembled WGS sequence"/>
</dbReference>
<dbReference type="EMBL" id="KB097571">
    <property type="protein sequence ID" value="ESN94456.1"/>
    <property type="molecule type" value="Genomic_DNA"/>
</dbReference>
<dbReference type="EMBL" id="AMQM01001625">
    <property type="status" value="NOT_ANNOTATED_CDS"/>
    <property type="molecule type" value="Genomic_DNA"/>
</dbReference>
<evidence type="ECO:0008006" key="4">
    <source>
        <dbReference type="Google" id="ProtNLM"/>
    </source>
</evidence>